<gene>
    <name evidence="1" type="ORF">HKN21_02115</name>
</gene>
<dbReference type="InterPro" id="IPR010281">
    <property type="entry name" value="DUF885"/>
</dbReference>
<dbReference type="PANTHER" id="PTHR33361:SF2">
    <property type="entry name" value="DUF885 DOMAIN-CONTAINING PROTEIN"/>
    <property type="match status" value="1"/>
</dbReference>
<accession>A0A7Y2ECB3</accession>
<dbReference type="PANTHER" id="PTHR33361">
    <property type="entry name" value="GLR0591 PROTEIN"/>
    <property type="match status" value="1"/>
</dbReference>
<comment type="caution">
    <text evidence="1">The sequence shown here is derived from an EMBL/GenBank/DDBJ whole genome shotgun (WGS) entry which is preliminary data.</text>
</comment>
<name>A0A7Y2ECB3_UNCEI</name>
<evidence type="ECO:0000313" key="2">
    <source>
        <dbReference type="Proteomes" id="UP000547674"/>
    </source>
</evidence>
<organism evidence="1 2">
    <name type="scientific">Eiseniibacteriota bacterium</name>
    <dbReference type="NCBI Taxonomy" id="2212470"/>
    <lineage>
        <taxon>Bacteria</taxon>
        <taxon>Candidatus Eiseniibacteriota</taxon>
    </lineage>
</organism>
<dbReference type="EMBL" id="JABDJR010000071">
    <property type="protein sequence ID" value="NNF05533.1"/>
    <property type="molecule type" value="Genomic_DNA"/>
</dbReference>
<proteinExistence type="predicted"/>
<dbReference type="AlphaFoldDB" id="A0A7Y2ECB3"/>
<evidence type="ECO:0000313" key="1">
    <source>
        <dbReference type="EMBL" id="NNF05533.1"/>
    </source>
</evidence>
<sequence>MKLADLFWEKNMETSPTWATQLGDDRYNDQLGDNSPQAEEARRVWLQDMLTKVEDIDPKTLSTADRVTRNALHFELRSDLARMDCGFGDWNINPMGGPQVWLFNIPSYQKLTDGKSGKDLLGRWEKMGAYIRQHQKNIMRGAKAGNFATEVAVRKVIEQLDELEKQSVEDWALMKPAHETPSAWTGEERASFARSLRGIITQEVRPALMDFRDYLKAEILPNARSQEKPGISHLAGGLECYQNMVLVHTSLDISPEAIHKIGLQEVEKINAETRALGKKVLGTDDLEKIHTMLRDDKDLHFETRDEVQAKAEEALERARQVMPEWFGVLPKAPCNVVRIEPHEEKHSTIAYYRRPAADGSRPGSYYINTYAPETRPRYEAEALAFHEAIPGHHLQIAIAQELEDIPTFRKHSGVTAFVEGWALYTERLSNEMGLYSSDIDRLGMLSYDSWRACRLVVDTGLHALGWSRQEAIDFMIANSSLAPNNIANEVDRYIAWPGQALAYKLGQREIFRLRAMAKEKLGGAFDIKEFHDVVLSQGAVDLATLDAMVGDYVEEKLK</sequence>
<protein>
    <submittedName>
        <fullName evidence="1">DUF885 domain-containing protein</fullName>
    </submittedName>
</protein>
<dbReference type="Pfam" id="PF05960">
    <property type="entry name" value="DUF885"/>
    <property type="match status" value="1"/>
</dbReference>
<reference evidence="1 2" key="1">
    <citation type="submission" date="2020-03" db="EMBL/GenBank/DDBJ databases">
        <title>Metabolic flexibility allows generalist bacteria to become dominant in a frequently disturbed ecosystem.</title>
        <authorList>
            <person name="Chen Y.-J."/>
            <person name="Leung P.M."/>
            <person name="Bay S.K."/>
            <person name="Hugenholtz P."/>
            <person name="Kessler A.J."/>
            <person name="Shelley G."/>
            <person name="Waite D.W."/>
            <person name="Cook P.L."/>
            <person name="Greening C."/>
        </authorList>
    </citation>
    <scope>NUCLEOTIDE SEQUENCE [LARGE SCALE GENOMIC DNA]</scope>
    <source>
        <strain evidence="1">SS_bin_28</strain>
    </source>
</reference>
<dbReference type="Proteomes" id="UP000547674">
    <property type="component" value="Unassembled WGS sequence"/>
</dbReference>